<evidence type="ECO:0008006" key="11">
    <source>
        <dbReference type="Google" id="ProtNLM"/>
    </source>
</evidence>
<comment type="subcellular location">
    <subcellularLocation>
        <location evidence="1">Mitochondrion inner membrane</location>
        <topology evidence="1">Peripheral membrane protein</topology>
        <orientation evidence="1">Matrix side</orientation>
    </subcellularLocation>
</comment>
<feature type="compositionally biased region" description="Basic and acidic residues" evidence="8">
    <location>
        <begin position="1"/>
        <end position="20"/>
    </location>
</feature>
<dbReference type="STRING" id="2769.R7Q747"/>
<evidence type="ECO:0000256" key="8">
    <source>
        <dbReference type="SAM" id="MobiDB-lite"/>
    </source>
</evidence>
<feature type="region of interest" description="Disordered" evidence="8">
    <location>
        <begin position="1"/>
        <end position="24"/>
    </location>
</feature>
<gene>
    <name evidence="9" type="ORF">CHC_T00001898001</name>
</gene>
<keyword evidence="6" id="KW-0496">Mitochondrion</keyword>
<evidence type="ECO:0000313" key="9">
    <source>
        <dbReference type="EMBL" id="CDF33206.1"/>
    </source>
</evidence>
<dbReference type="PhylomeDB" id="R7Q747"/>
<dbReference type="Proteomes" id="UP000012073">
    <property type="component" value="Unassembled WGS sequence"/>
</dbReference>
<accession>R7Q747</accession>
<dbReference type="EMBL" id="HG001637">
    <property type="protein sequence ID" value="CDF33206.1"/>
    <property type="molecule type" value="Genomic_DNA"/>
</dbReference>
<dbReference type="KEGG" id="ccp:CHC_T00001898001"/>
<evidence type="ECO:0000256" key="7">
    <source>
        <dbReference type="ARBA" id="ARBA00023136"/>
    </source>
</evidence>
<keyword evidence="10" id="KW-1185">Reference proteome</keyword>
<evidence type="ECO:0000256" key="5">
    <source>
        <dbReference type="ARBA" id="ARBA00022982"/>
    </source>
</evidence>
<keyword evidence="7" id="KW-0472">Membrane</keyword>
<evidence type="ECO:0000256" key="3">
    <source>
        <dbReference type="ARBA" id="ARBA00022660"/>
    </source>
</evidence>
<name>R7Q747_CHOCR</name>
<dbReference type="InterPro" id="IPR039993">
    <property type="entry name" value="NDUFB10"/>
</dbReference>
<evidence type="ECO:0000256" key="2">
    <source>
        <dbReference type="ARBA" id="ARBA00022448"/>
    </source>
</evidence>
<dbReference type="PANTHER" id="PTHR13094:SF1">
    <property type="entry name" value="NADH DEHYDROGENASE [UBIQUINONE] 1 BETA SUBCOMPLEX SUBUNIT 10"/>
    <property type="match status" value="1"/>
</dbReference>
<keyword evidence="3" id="KW-0679">Respiratory chain</keyword>
<evidence type="ECO:0000256" key="6">
    <source>
        <dbReference type="ARBA" id="ARBA00023128"/>
    </source>
</evidence>
<protein>
    <recommendedName>
        <fullName evidence="11">NADH-ubiquinone oxidoreductase 12 kDa subunit</fullName>
    </recommendedName>
</protein>
<reference evidence="10" key="1">
    <citation type="journal article" date="2013" name="Proc. Natl. Acad. Sci. U.S.A.">
        <title>Genome structure and metabolic features in the red seaweed Chondrus crispus shed light on evolution of the Archaeplastida.</title>
        <authorList>
            <person name="Collen J."/>
            <person name="Porcel B."/>
            <person name="Carre W."/>
            <person name="Ball S.G."/>
            <person name="Chaparro C."/>
            <person name="Tonon T."/>
            <person name="Barbeyron T."/>
            <person name="Michel G."/>
            <person name="Noel B."/>
            <person name="Valentin K."/>
            <person name="Elias M."/>
            <person name="Artiguenave F."/>
            <person name="Arun A."/>
            <person name="Aury J.M."/>
            <person name="Barbosa-Neto J.F."/>
            <person name="Bothwell J.H."/>
            <person name="Bouget F.Y."/>
            <person name="Brillet L."/>
            <person name="Cabello-Hurtado F."/>
            <person name="Capella-Gutierrez S."/>
            <person name="Charrier B."/>
            <person name="Cladiere L."/>
            <person name="Cock J.M."/>
            <person name="Coelho S.M."/>
            <person name="Colleoni C."/>
            <person name="Czjzek M."/>
            <person name="Da Silva C."/>
            <person name="Delage L."/>
            <person name="Denoeud F."/>
            <person name="Deschamps P."/>
            <person name="Dittami S.M."/>
            <person name="Gabaldon T."/>
            <person name="Gachon C.M."/>
            <person name="Groisillier A."/>
            <person name="Herve C."/>
            <person name="Jabbari K."/>
            <person name="Katinka M."/>
            <person name="Kloareg B."/>
            <person name="Kowalczyk N."/>
            <person name="Labadie K."/>
            <person name="Leblanc C."/>
            <person name="Lopez P.J."/>
            <person name="McLachlan D.H."/>
            <person name="Meslet-Cladiere L."/>
            <person name="Moustafa A."/>
            <person name="Nehr Z."/>
            <person name="Nyvall Collen P."/>
            <person name="Panaud O."/>
            <person name="Partensky F."/>
            <person name="Poulain J."/>
            <person name="Rensing S.A."/>
            <person name="Rousvoal S."/>
            <person name="Samson G."/>
            <person name="Symeonidi A."/>
            <person name="Weissenbach J."/>
            <person name="Zambounis A."/>
            <person name="Wincker P."/>
            <person name="Boyen C."/>
        </authorList>
    </citation>
    <scope>NUCLEOTIDE SEQUENCE [LARGE SCALE GENOMIC DNA]</scope>
    <source>
        <strain evidence="10">cv. Stackhouse</strain>
    </source>
</reference>
<dbReference type="OrthoDB" id="10252718at2759"/>
<dbReference type="Gramene" id="CDF33206">
    <property type="protein sequence ID" value="CDF33206"/>
    <property type="gene ID" value="CHC_T00001898001"/>
</dbReference>
<evidence type="ECO:0000256" key="4">
    <source>
        <dbReference type="ARBA" id="ARBA00022792"/>
    </source>
</evidence>
<dbReference type="PANTHER" id="PTHR13094">
    <property type="entry name" value="NADH-UBIQUINONE OXIDOREDUCTASE PDSW SUBUNIT"/>
    <property type="match status" value="1"/>
</dbReference>
<dbReference type="RefSeq" id="XP_005713009.1">
    <property type="nucleotide sequence ID" value="XM_005712952.1"/>
</dbReference>
<evidence type="ECO:0000313" key="10">
    <source>
        <dbReference type="Proteomes" id="UP000012073"/>
    </source>
</evidence>
<keyword evidence="2" id="KW-0813">Transport</keyword>
<dbReference type="GO" id="GO:0005743">
    <property type="term" value="C:mitochondrial inner membrane"/>
    <property type="evidence" value="ECO:0007669"/>
    <property type="project" value="UniProtKB-SubCell"/>
</dbReference>
<dbReference type="GeneID" id="17320724"/>
<evidence type="ECO:0000256" key="1">
    <source>
        <dbReference type="ARBA" id="ARBA00004443"/>
    </source>
</evidence>
<proteinExistence type="predicted"/>
<keyword evidence="5" id="KW-0249">Electron transport</keyword>
<dbReference type="AlphaFoldDB" id="R7Q747"/>
<keyword evidence="4" id="KW-0999">Mitochondrion inner membrane</keyword>
<sequence length="94" mass="10759">MPERKVKREFKPVPDVRPDDPGADPFQIALAREQRAREAMVAIEETRILGERLAHCYQTEGVNHLVKCEALARAYYRRITRSGLKGPVELSDIE</sequence>
<organism evidence="9 10">
    <name type="scientific">Chondrus crispus</name>
    <name type="common">Carrageen Irish moss</name>
    <name type="synonym">Polymorpha crispa</name>
    <dbReference type="NCBI Taxonomy" id="2769"/>
    <lineage>
        <taxon>Eukaryota</taxon>
        <taxon>Rhodophyta</taxon>
        <taxon>Florideophyceae</taxon>
        <taxon>Rhodymeniophycidae</taxon>
        <taxon>Gigartinales</taxon>
        <taxon>Gigartinaceae</taxon>
        <taxon>Chondrus</taxon>
    </lineage>
</organism>